<dbReference type="GO" id="GO:0016020">
    <property type="term" value="C:membrane"/>
    <property type="evidence" value="ECO:0007669"/>
    <property type="project" value="UniProtKB-SubCell"/>
</dbReference>
<feature type="transmembrane region" description="Helical" evidence="5">
    <location>
        <begin position="46"/>
        <end position="69"/>
    </location>
</feature>
<feature type="transmembrane region" description="Helical" evidence="5">
    <location>
        <begin position="20"/>
        <end position="40"/>
    </location>
</feature>
<dbReference type="Pfam" id="PF01490">
    <property type="entry name" value="Aa_trans"/>
    <property type="match status" value="1"/>
</dbReference>
<evidence type="ECO:0000256" key="3">
    <source>
        <dbReference type="ARBA" id="ARBA00022989"/>
    </source>
</evidence>
<evidence type="ECO:0000256" key="5">
    <source>
        <dbReference type="SAM" id="Phobius"/>
    </source>
</evidence>
<keyword evidence="2 5" id="KW-0812">Transmembrane</keyword>
<dbReference type="PANTHER" id="PTHR16189:SF2">
    <property type="entry name" value="AMINO ACID TRANSPORTER TRANSMEMBRANE DOMAIN-CONTAINING PROTEIN"/>
    <property type="match status" value="1"/>
</dbReference>
<dbReference type="Proteomes" id="UP001162131">
    <property type="component" value="Unassembled WGS sequence"/>
</dbReference>
<protein>
    <recommendedName>
        <fullName evidence="6">Amino acid transporter transmembrane domain-containing protein</fullName>
    </recommendedName>
</protein>
<feature type="transmembrane region" description="Helical" evidence="5">
    <location>
        <begin position="470"/>
        <end position="493"/>
    </location>
</feature>
<dbReference type="PANTHER" id="PTHR16189">
    <property type="entry name" value="TRANSMEMBRANE PROTEIN 104-RELATED"/>
    <property type="match status" value="1"/>
</dbReference>
<keyword evidence="3 5" id="KW-1133">Transmembrane helix</keyword>
<evidence type="ECO:0000256" key="1">
    <source>
        <dbReference type="ARBA" id="ARBA00004370"/>
    </source>
</evidence>
<comment type="subcellular location">
    <subcellularLocation>
        <location evidence="1">Membrane</location>
    </subcellularLocation>
</comment>
<feature type="transmembrane region" description="Helical" evidence="5">
    <location>
        <begin position="231"/>
        <end position="248"/>
    </location>
</feature>
<keyword evidence="4 5" id="KW-0472">Membrane</keyword>
<gene>
    <name evidence="7" type="ORF">BSTOLATCC_MIC25156</name>
</gene>
<feature type="transmembrane region" description="Helical" evidence="5">
    <location>
        <begin position="304"/>
        <end position="328"/>
    </location>
</feature>
<reference evidence="7" key="1">
    <citation type="submission" date="2021-09" db="EMBL/GenBank/DDBJ databases">
        <authorList>
            <consortium name="AG Swart"/>
            <person name="Singh M."/>
            <person name="Singh A."/>
            <person name="Seah K."/>
            <person name="Emmerich C."/>
        </authorList>
    </citation>
    <scope>NUCLEOTIDE SEQUENCE</scope>
    <source>
        <strain evidence="7">ATCC30299</strain>
    </source>
</reference>
<sequence length="495" mass="56034">MKDEKLVWNENSNQHWLIGYAITINSVIGAGLLSIPWGYYEAGWSLGIFSQILSSAICAVLIFQLLQAISRTEVLWNMKANGYTINPMSISSLFRNQSRDDYLFKPEKIDTENNSFIEDIDMEPKLNDRKFDLCEMTQVLLGNFHAKLFMGILLVQCIAILTGYCTIFASSSASIIPLWGGTCNIYDDSDLNESCRFKYWAFLAIFACCVIFLTIIGIVEQLAFQITMCAVRILVIVTIVGTSIYAIASDTKLDDTGSNDADPDIVNPWRLGLCFPIIVMALFFHNTIPTTTQHVRDKPKSIPLIAWTVLITTSLFYLSIGLIVPFAADEVEKMVSLNWTDYSAGEDPDKRSWWAYVISYFVLLLPAFDVMSIFPIIAINCSDNLMSLKYGHFGDEEISKKHWVLYRLAVAIPPILIALFVYDLSYISEITGSLMFLSLGVYIPLFCLVTKRLVDRPSPYDGWFSSDRSAWAMILFTLYLFIAIWVLILIYVITE</sequence>
<comment type="caution">
    <text evidence="7">The sequence shown here is derived from an EMBL/GenBank/DDBJ whole genome shotgun (WGS) entry which is preliminary data.</text>
</comment>
<keyword evidence="8" id="KW-1185">Reference proteome</keyword>
<accession>A0AAU9J0Y0</accession>
<feature type="domain" description="Amino acid transporter transmembrane" evidence="6">
    <location>
        <begin position="135"/>
        <end position="480"/>
    </location>
</feature>
<feature type="transmembrane region" description="Helical" evidence="5">
    <location>
        <begin position="148"/>
        <end position="179"/>
    </location>
</feature>
<feature type="transmembrane region" description="Helical" evidence="5">
    <location>
        <begin position="353"/>
        <end position="382"/>
    </location>
</feature>
<evidence type="ECO:0000256" key="4">
    <source>
        <dbReference type="ARBA" id="ARBA00023136"/>
    </source>
</evidence>
<name>A0AAU9J0Y0_9CILI</name>
<evidence type="ECO:0000256" key="2">
    <source>
        <dbReference type="ARBA" id="ARBA00022692"/>
    </source>
</evidence>
<organism evidence="7 8">
    <name type="scientific">Blepharisma stoltei</name>
    <dbReference type="NCBI Taxonomy" id="1481888"/>
    <lineage>
        <taxon>Eukaryota</taxon>
        <taxon>Sar</taxon>
        <taxon>Alveolata</taxon>
        <taxon>Ciliophora</taxon>
        <taxon>Postciliodesmatophora</taxon>
        <taxon>Heterotrichea</taxon>
        <taxon>Heterotrichida</taxon>
        <taxon>Blepharismidae</taxon>
        <taxon>Blepharisma</taxon>
    </lineage>
</organism>
<feature type="transmembrane region" description="Helical" evidence="5">
    <location>
        <begin position="403"/>
        <end position="424"/>
    </location>
</feature>
<proteinExistence type="predicted"/>
<evidence type="ECO:0000313" key="7">
    <source>
        <dbReference type="EMBL" id="CAG9319911.1"/>
    </source>
</evidence>
<feature type="transmembrane region" description="Helical" evidence="5">
    <location>
        <begin position="430"/>
        <end position="449"/>
    </location>
</feature>
<evidence type="ECO:0000259" key="6">
    <source>
        <dbReference type="Pfam" id="PF01490"/>
    </source>
</evidence>
<feature type="transmembrane region" description="Helical" evidence="5">
    <location>
        <begin position="268"/>
        <end position="284"/>
    </location>
</feature>
<dbReference type="InterPro" id="IPR013057">
    <property type="entry name" value="AA_transpt_TM"/>
</dbReference>
<dbReference type="EMBL" id="CAJZBQ010000024">
    <property type="protein sequence ID" value="CAG9319911.1"/>
    <property type="molecule type" value="Genomic_DNA"/>
</dbReference>
<evidence type="ECO:0000313" key="8">
    <source>
        <dbReference type="Proteomes" id="UP001162131"/>
    </source>
</evidence>
<feature type="transmembrane region" description="Helical" evidence="5">
    <location>
        <begin position="199"/>
        <end position="219"/>
    </location>
</feature>
<dbReference type="AlphaFoldDB" id="A0AAU9J0Y0"/>